<comment type="caution">
    <text evidence="4">The sequence shown here is derived from an EMBL/GenBank/DDBJ whole genome shotgun (WGS) entry which is preliminary data.</text>
</comment>
<dbReference type="Proteomes" id="UP000432089">
    <property type="component" value="Unassembled WGS sequence"/>
</dbReference>
<proteinExistence type="predicted"/>
<protein>
    <submittedName>
        <fullName evidence="4">N-acetyltransferase</fullName>
    </submittedName>
</protein>
<dbReference type="PANTHER" id="PTHR43877">
    <property type="entry name" value="AMINOALKYLPHOSPHONATE N-ACETYLTRANSFERASE-RELATED-RELATED"/>
    <property type="match status" value="1"/>
</dbReference>
<evidence type="ECO:0000256" key="2">
    <source>
        <dbReference type="ARBA" id="ARBA00023315"/>
    </source>
</evidence>
<dbReference type="GO" id="GO:0016747">
    <property type="term" value="F:acyltransferase activity, transferring groups other than amino-acyl groups"/>
    <property type="evidence" value="ECO:0007669"/>
    <property type="project" value="InterPro"/>
</dbReference>
<sequence>MLQLSNVRYQPETAAHDFAVAALADEAFGPGRFARAAERVREMVPHDRGLSFTATIGSAVVGSVRQTPIRVGERPVLLLGPLVVKPAHKGLGIGRTLMRMAADVAREAGESAIVLVGDRAYYMPLGYLPMPKDAVILPGPVDWRRVLVMPLAEGALDGLAGRILPR</sequence>
<dbReference type="RefSeq" id="WP_150969954.1">
    <property type="nucleotide sequence ID" value="NZ_VZDO01000008.1"/>
</dbReference>
<evidence type="ECO:0000313" key="4">
    <source>
        <dbReference type="EMBL" id="KAB0679833.1"/>
    </source>
</evidence>
<gene>
    <name evidence="4" type="ORF">F6X38_11440</name>
</gene>
<dbReference type="InterPro" id="IPR000182">
    <property type="entry name" value="GNAT_dom"/>
</dbReference>
<dbReference type="InterPro" id="IPR050832">
    <property type="entry name" value="Bact_Acetyltransf"/>
</dbReference>
<accession>A0A7V7PPA8</accession>
<evidence type="ECO:0000256" key="1">
    <source>
        <dbReference type="ARBA" id="ARBA00022679"/>
    </source>
</evidence>
<dbReference type="AlphaFoldDB" id="A0A7V7PPA8"/>
<organism evidence="4 5">
    <name type="scientific">Plantimonas leprariae</name>
    <dbReference type="NCBI Taxonomy" id="2615207"/>
    <lineage>
        <taxon>Bacteria</taxon>
        <taxon>Pseudomonadati</taxon>
        <taxon>Pseudomonadota</taxon>
        <taxon>Alphaproteobacteria</taxon>
        <taxon>Hyphomicrobiales</taxon>
        <taxon>Aurantimonadaceae</taxon>
        <taxon>Plantimonas</taxon>
    </lineage>
</organism>
<keyword evidence="5" id="KW-1185">Reference proteome</keyword>
<name>A0A7V7PPA8_9HYPH</name>
<dbReference type="Gene3D" id="3.40.630.30">
    <property type="match status" value="1"/>
</dbReference>
<dbReference type="InterPro" id="IPR016181">
    <property type="entry name" value="Acyl_CoA_acyltransferase"/>
</dbReference>
<dbReference type="SUPFAM" id="SSF55729">
    <property type="entry name" value="Acyl-CoA N-acyltransferases (Nat)"/>
    <property type="match status" value="1"/>
</dbReference>
<keyword evidence="1 4" id="KW-0808">Transferase</keyword>
<evidence type="ECO:0000259" key="3">
    <source>
        <dbReference type="PROSITE" id="PS51186"/>
    </source>
</evidence>
<feature type="domain" description="N-acetyltransferase" evidence="3">
    <location>
        <begin position="7"/>
        <end position="148"/>
    </location>
</feature>
<dbReference type="PANTHER" id="PTHR43877:SF1">
    <property type="entry name" value="ACETYLTRANSFERASE"/>
    <property type="match status" value="1"/>
</dbReference>
<dbReference type="Pfam" id="PF00583">
    <property type="entry name" value="Acetyltransf_1"/>
    <property type="match status" value="1"/>
</dbReference>
<dbReference type="CDD" id="cd04301">
    <property type="entry name" value="NAT_SF"/>
    <property type="match status" value="1"/>
</dbReference>
<dbReference type="PROSITE" id="PS51186">
    <property type="entry name" value="GNAT"/>
    <property type="match status" value="1"/>
</dbReference>
<evidence type="ECO:0000313" key="5">
    <source>
        <dbReference type="Proteomes" id="UP000432089"/>
    </source>
</evidence>
<keyword evidence="2" id="KW-0012">Acyltransferase</keyword>
<reference evidence="4 5" key="1">
    <citation type="submission" date="2019-09" db="EMBL/GenBank/DDBJ databases">
        <title>YIM 132180 draft genome.</title>
        <authorList>
            <person name="Zhang K."/>
        </authorList>
    </citation>
    <scope>NUCLEOTIDE SEQUENCE [LARGE SCALE GENOMIC DNA]</scope>
    <source>
        <strain evidence="4 5">YIM 132180</strain>
    </source>
</reference>
<dbReference type="EMBL" id="VZDO01000008">
    <property type="protein sequence ID" value="KAB0679833.1"/>
    <property type="molecule type" value="Genomic_DNA"/>
</dbReference>